<organism evidence="12 13">
    <name type="scientific">Elsinoe australis</name>
    <dbReference type="NCBI Taxonomy" id="40998"/>
    <lineage>
        <taxon>Eukaryota</taxon>
        <taxon>Fungi</taxon>
        <taxon>Dikarya</taxon>
        <taxon>Ascomycota</taxon>
        <taxon>Pezizomycotina</taxon>
        <taxon>Dothideomycetes</taxon>
        <taxon>Dothideomycetidae</taxon>
        <taxon>Myriangiales</taxon>
        <taxon>Elsinoaceae</taxon>
        <taxon>Elsinoe</taxon>
    </lineage>
</organism>
<dbReference type="Gene3D" id="3.40.50.1700">
    <property type="entry name" value="Glycoside hydrolase family 3 C-terminal domain"/>
    <property type="match status" value="1"/>
</dbReference>
<dbReference type="InterPro" id="IPR013783">
    <property type="entry name" value="Ig-like_fold"/>
</dbReference>
<comment type="catalytic activity">
    <reaction evidence="1 10">
        <text>Hydrolysis of terminal, non-reducing beta-D-glucosyl residues with release of beta-D-glucose.</text>
        <dbReference type="EC" id="3.2.1.21"/>
    </reaction>
</comment>
<dbReference type="Pfam" id="PF00933">
    <property type="entry name" value="Glyco_hydro_3"/>
    <property type="match status" value="1"/>
</dbReference>
<dbReference type="EC" id="3.2.1.21" evidence="4 10"/>
<evidence type="ECO:0000256" key="4">
    <source>
        <dbReference type="ARBA" id="ARBA00012744"/>
    </source>
</evidence>
<evidence type="ECO:0000256" key="5">
    <source>
        <dbReference type="ARBA" id="ARBA00022801"/>
    </source>
</evidence>
<evidence type="ECO:0000313" key="13">
    <source>
        <dbReference type="Proteomes" id="UP000308133"/>
    </source>
</evidence>
<dbReference type="SUPFAM" id="SSF52279">
    <property type="entry name" value="Beta-D-glucan exohydrolase, C-terminal domain"/>
    <property type="match status" value="1"/>
</dbReference>
<name>A0A4U7AX09_9PEZI</name>
<evidence type="ECO:0000256" key="8">
    <source>
        <dbReference type="ARBA" id="ARBA00023295"/>
    </source>
</evidence>
<sequence>MSDSSRPRDVETILSRLSLEEKVSLLSATDWWRTPVIDKKDVFVPHVKTTDGPNGARGESFVSGIKAACFPCSTSMGASFDTQLLHDIGKSIAKEAITKSASVLLAPTLNVIRHPLGGRNYETYSEDPVVLGKLAAAFVEGCQTQNIAATPKHFVANEAENQRKTLSVEVDEQTLREIYLLPFQLVMKHSNPWGFMTSYNKVNGRYVADDHRLVTQVLRNEWGFKGLVVSDWMGVYSTVGCINAGVDVDLPGPTNWRGKLLVDAVQEGKVQETTINDSVRRVLDLAKRLGRFDHPEEPPEQAVEDAERDGFIATAGAEGMVLLKNDRILPIPMTSSVAVIGHHAIQPSIGGGGSARVDALHVVSPFEGMKKAGFDVRLAPGIPVFGALPHADPSMISDPDGHKTKTPVKVEWFNGSVIGQNLVHEENRPNAEYMIKEQWPSYLDKDYCSRMTFTLTPFRSGNHIFSVISTGRAICRINGEEAYVREQERNLVPESFYFFKSKIERRFNYHMAGGKTYTIVLESWATPGDIVQAPPLDGRLFQGSAIRFHEEIDIEQCLSDASNLARQVDTAVVFVGTTNEIESEGFDREGMELPSQQYQLIDAVVKANPRTCVVNFSGAAVNLMPFIEKIPALVQGWYAGQECGHAVAKFLSVEVNPCGRLPFSWPKKLEDSSAHGNFPARNHVLRYEEGLDVGYRWHDRAEAPDALFAFGHGLSYTRFEISDVQCNPVMEDGKVHVRCTVNNTGNRFGRLVVQVYVQSPAATSGRKRPVKELKEFVKVGLEPGGAEVVTVTLDK</sequence>
<evidence type="ECO:0000313" key="12">
    <source>
        <dbReference type="EMBL" id="TKX21190.1"/>
    </source>
</evidence>
<dbReference type="AlphaFoldDB" id="A0A4U7AX09"/>
<dbReference type="GO" id="GO:0030245">
    <property type="term" value="P:cellulose catabolic process"/>
    <property type="evidence" value="ECO:0007669"/>
    <property type="project" value="UniProtKB-UniPathway"/>
</dbReference>
<dbReference type="Gene3D" id="3.20.20.300">
    <property type="entry name" value="Glycoside hydrolase, family 3, N-terminal domain"/>
    <property type="match status" value="1"/>
</dbReference>
<dbReference type="Pfam" id="PF01915">
    <property type="entry name" value="Glyco_hydro_3_C"/>
    <property type="match status" value="1"/>
</dbReference>
<evidence type="ECO:0000256" key="2">
    <source>
        <dbReference type="ARBA" id="ARBA00004987"/>
    </source>
</evidence>
<keyword evidence="5 10" id="KW-0378">Hydrolase</keyword>
<dbReference type="EMBL" id="PTQR01000082">
    <property type="protein sequence ID" value="TKX21190.1"/>
    <property type="molecule type" value="Genomic_DNA"/>
</dbReference>
<keyword evidence="6" id="KW-0325">Glycoprotein</keyword>
<dbReference type="InterPro" id="IPR026891">
    <property type="entry name" value="Fn3-like"/>
</dbReference>
<accession>A0A4U7AX09</accession>
<dbReference type="SUPFAM" id="SSF51445">
    <property type="entry name" value="(Trans)glycosidases"/>
    <property type="match status" value="1"/>
</dbReference>
<feature type="domain" description="PA14" evidence="11">
    <location>
        <begin position="403"/>
        <end position="562"/>
    </location>
</feature>
<keyword evidence="9 10" id="KW-0624">Polysaccharide degradation</keyword>
<evidence type="ECO:0000256" key="1">
    <source>
        <dbReference type="ARBA" id="ARBA00000448"/>
    </source>
</evidence>
<comment type="similarity">
    <text evidence="3 10">Belongs to the glycosyl hydrolase 3 family.</text>
</comment>
<dbReference type="PROSITE" id="PS00775">
    <property type="entry name" value="GLYCOSYL_HYDROL_F3"/>
    <property type="match status" value="1"/>
</dbReference>
<dbReference type="Pfam" id="PF14310">
    <property type="entry name" value="Fn3-like"/>
    <property type="match status" value="1"/>
</dbReference>
<dbReference type="PANTHER" id="PTHR42715:SF3">
    <property type="entry name" value="BETA-GLUCOSIDASE B-RELATED"/>
    <property type="match status" value="1"/>
</dbReference>
<keyword evidence="8 10" id="KW-0326">Glycosidase</keyword>
<dbReference type="InterPro" id="IPR017853">
    <property type="entry name" value="GH"/>
</dbReference>
<dbReference type="GO" id="GO:0008422">
    <property type="term" value="F:beta-glucosidase activity"/>
    <property type="evidence" value="ECO:0007669"/>
    <property type="project" value="UniProtKB-EC"/>
</dbReference>
<dbReference type="PROSITE" id="PS51820">
    <property type="entry name" value="PA14"/>
    <property type="match status" value="1"/>
</dbReference>
<evidence type="ECO:0000256" key="3">
    <source>
        <dbReference type="ARBA" id="ARBA00005336"/>
    </source>
</evidence>
<dbReference type="InterPro" id="IPR036881">
    <property type="entry name" value="Glyco_hydro_3_C_sf"/>
</dbReference>
<evidence type="ECO:0000259" key="11">
    <source>
        <dbReference type="PROSITE" id="PS51820"/>
    </source>
</evidence>
<dbReference type="InterPro" id="IPR050288">
    <property type="entry name" value="Cellulose_deg_GH3"/>
</dbReference>
<evidence type="ECO:0000256" key="10">
    <source>
        <dbReference type="RuleBase" id="RU361161"/>
    </source>
</evidence>
<dbReference type="Gene3D" id="2.60.40.10">
    <property type="entry name" value="Immunoglobulins"/>
    <property type="match status" value="1"/>
</dbReference>
<protein>
    <recommendedName>
        <fullName evidence="4 10">beta-glucosidase</fullName>
        <ecNumber evidence="4 10">3.2.1.21</ecNumber>
    </recommendedName>
</protein>
<dbReference type="UniPathway" id="UPA00696"/>
<evidence type="ECO:0000256" key="7">
    <source>
        <dbReference type="ARBA" id="ARBA00023277"/>
    </source>
</evidence>
<comment type="pathway">
    <text evidence="2 10">Glycan metabolism; cellulose degradation.</text>
</comment>
<evidence type="ECO:0000256" key="9">
    <source>
        <dbReference type="ARBA" id="ARBA00023326"/>
    </source>
</evidence>
<dbReference type="PANTHER" id="PTHR42715">
    <property type="entry name" value="BETA-GLUCOSIDASE"/>
    <property type="match status" value="1"/>
</dbReference>
<reference evidence="12 13" key="1">
    <citation type="submission" date="2018-02" db="EMBL/GenBank/DDBJ databases">
        <title>Draft genome sequences of Elsinoe sp., causing black scab on jojoba.</title>
        <authorList>
            <person name="Stodart B."/>
            <person name="Jeffress S."/>
            <person name="Ash G."/>
            <person name="Arun Chinnappa K."/>
        </authorList>
    </citation>
    <scope>NUCLEOTIDE SEQUENCE [LARGE SCALE GENOMIC DNA]</scope>
    <source>
        <strain evidence="12 13">Hillstone_2</strain>
    </source>
</reference>
<keyword evidence="7 10" id="KW-0119">Carbohydrate metabolism</keyword>
<dbReference type="InterPro" id="IPR037524">
    <property type="entry name" value="PA14/GLEYA"/>
</dbReference>
<comment type="caution">
    <text evidence="12">The sequence shown here is derived from an EMBL/GenBank/DDBJ whole genome shotgun (WGS) entry which is preliminary data.</text>
</comment>
<dbReference type="Proteomes" id="UP000308133">
    <property type="component" value="Unassembled WGS sequence"/>
</dbReference>
<dbReference type="InterPro" id="IPR019800">
    <property type="entry name" value="Glyco_hydro_3_AS"/>
</dbReference>
<dbReference type="InterPro" id="IPR001764">
    <property type="entry name" value="Glyco_hydro_3_N"/>
</dbReference>
<gene>
    <name evidence="12" type="ORF">C1H76_6731</name>
</gene>
<dbReference type="InterPro" id="IPR002772">
    <property type="entry name" value="Glyco_hydro_3_C"/>
</dbReference>
<dbReference type="InterPro" id="IPR036962">
    <property type="entry name" value="Glyco_hydro_3_N_sf"/>
</dbReference>
<dbReference type="Gene3D" id="2.60.120.260">
    <property type="entry name" value="Galactose-binding domain-like"/>
    <property type="match status" value="1"/>
</dbReference>
<proteinExistence type="inferred from homology"/>
<dbReference type="PRINTS" id="PR00133">
    <property type="entry name" value="GLHYDRLASE3"/>
</dbReference>
<evidence type="ECO:0000256" key="6">
    <source>
        <dbReference type="ARBA" id="ARBA00023180"/>
    </source>
</evidence>